<keyword evidence="3" id="KW-1185">Reference proteome</keyword>
<dbReference type="Proteomes" id="UP000654075">
    <property type="component" value="Unassembled WGS sequence"/>
</dbReference>
<evidence type="ECO:0000259" key="1">
    <source>
        <dbReference type="SMART" id="SM00992"/>
    </source>
</evidence>
<dbReference type="Gene3D" id="2.30.30.390">
    <property type="entry name" value="Hemimethylated DNA-binding domain"/>
    <property type="match status" value="1"/>
</dbReference>
<comment type="caution">
    <text evidence="2">The sequence shown here is derived from an EMBL/GenBank/DDBJ whole genome shotgun (WGS) entry which is preliminary data.</text>
</comment>
<proteinExistence type="predicted"/>
<accession>A0A813GU84</accession>
<dbReference type="Pfam" id="PF08755">
    <property type="entry name" value="YccV-like"/>
    <property type="match status" value="1"/>
</dbReference>
<reference evidence="2" key="1">
    <citation type="submission" date="2021-02" db="EMBL/GenBank/DDBJ databases">
        <authorList>
            <person name="Dougan E. K."/>
            <person name="Rhodes N."/>
            <person name="Thang M."/>
            <person name="Chan C."/>
        </authorList>
    </citation>
    <scope>NUCLEOTIDE SEQUENCE</scope>
</reference>
<evidence type="ECO:0000313" key="3">
    <source>
        <dbReference type="Proteomes" id="UP000654075"/>
    </source>
</evidence>
<dbReference type="SUPFAM" id="SSF141255">
    <property type="entry name" value="YccV-like"/>
    <property type="match status" value="1"/>
</dbReference>
<feature type="domain" description="Hemimethylated DNA-binding" evidence="1">
    <location>
        <begin position="249"/>
        <end position="344"/>
    </location>
</feature>
<dbReference type="GO" id="GO:0003677">
    <property type="term" value="F:DNA binding"/>
    <property type="evidence" value="ECO:0007669"/>
    <property type="project" value="InterPro"/>
</dbReference>
<dbReference type="EMBL" id="CAJNNV010029354">
    <property type="protein sequence ID" value="CAE8628190.1"/>
    <property type="molecule type" value="Genomic_DNA"/>
</dbReference>
<sequence length="366" mass="40307">MGPQAQAAAAFGHAFTLVGPVSHQTPRRSLSEPRALKAHGVRASEARRLYAAFEAAPLASAVTAVLALRRGSAGTGRRRLRCATLRRAQMRDSLDAIRQSLQGDWENGKGLVIQVDGSEVDFKDGTGPWKLEEALVQMLPVETTKKTIMLRGARLCSGLPDLPLWQFPDGTEFFWTRPDPAQLLDEHWRGVFLTYKCARLLLRRKLAQALAQGDSVTVDALSEAWDGGWGFQSGTPLERQARLAAGRDFIVGCCVRHKQYGVRGVIIACEPWVGARLARQLPAGPDSRLQPLYHVLLDERDVPGSHATLVPESDLEACDEAFPVQGDHVARHLERADNLRGYLPGPELMESIRRQLHDQPLSIRGS</sequence>
<dbReference type="AlphaFoldDB" id="A0A813GU84"/>
<name>A0A813GU84_POLGL</name>
<dbReference type="InterPro" id="IPR011722">
    <property type="entry name" value="Hemimethylated_DNA-bd_dom"/>
</dbReference>
<organism evidence="2 3">
    <name type="scientific">Polarella glacialis</name>
    <name type="common">Dinoflagellate</name>
    <dbReference type="NCBI Taxonomy" id="89957"/>
    <lineage>
        <taxon>Eukaryota</taxon>
        <taxon>Sar</taxon>
        <taxon>Alveolata</taxon>
        <taxon>Dinophyceae</taxon>
        <taxon>Suessiales</taxon>
        <taxon>Suessiaceae</taxon>
        <taxon>Polarella</taxon>
    </lineage>
</organism>
<evidence type="ECO:0000313" key="2">
    <source>
        <dbReference type="EMBL" id="CAE8628190.1"/>
    </source>
</evidence>
<protein>
    <recommendedName>
        <fullName evidence="1">Hemimethylated DNA-binding domain-containing protein</fullName>
    </recommendedName>
</protein>
<dbReference type="SMART" id="SM00992">
    <property type="entry name" value="YccV-like"/>
    <property type="match status" value="1"/>
</dbReference>
<dbReference type="OrthoDB" id="441406at2759"/>
<gene>
    <name evidence="2" type="ORF">PGLA1383_LOCUS44864</name>
</gene>
<dbReference type="InterPro" id="IPR036623">
    <property type="entry name" value="Hemimethylated_DNA-bd_sf"/>
</dbReference>